<evidence type="ECO:0000313" key="3">
    <source>
        <dbReference type="Proteomes" id="UP000315724"/>
    </source>
</evidence>
<dbReference type="InterPro" id="IPR045864">
    <property type="entry name" value="aa-tRNA-synth_II/BPL/LPL"/>
</dbReference>
<gene>
    <name evidence="2" type="primary">lipM</name>
    <name evidence="2" type="ORF">Mal48_16430</name>
</gene>
<dbReference type="EMBL" id="CP036267">
    <property type="protein sequence ID" value="QDT32397.1"/>
    <property type="molecule type" value="Genomic_DNA"/>
</dbReference>
<dbReference type="Gene3D" id="3.30.930.10">
    <property type="entry name" value="Bira Bifunctional Protein, Domain 2"/>
    <property type="match status" value="1"/>
</dbReference>
<dbReference type="InterPro" id="IPR004143">
    <property type="entry name" value="BPL_LPL_catalytic"/>
</dbReference>
<dbReference type="Proteomes" id="UP000315724">
    <property type="component" value="Chromosome"/>
</dbReference>
<keyword evidence="2" id="KW-0808">Transferase</keyword>
<dbReference type="AlphaFoldDB" id="A0A517QLH8"/>
<dbReference type="Pfam" id="PF21948">
    <property type="entry name" value="LplA-B_cat"/>
    <property type="match status" value="1"/>
</dbReference>
<dbReference type="EC" id="2.3.1.181" evidence="2"/>
<reference evidence="2 3" key="1">
    <citation type="submission" date="2019-02" db="EMBL/GenBank/DDBJ databases">
        <title>Deep-cultivation of Planctomycetes and their phenomic and genomic characterization uncovers novel biology.</title>
        <authorList>
            <person name="Wiegand S."/>
            <person name="Jogler M."/>
            <person name="Boedeker C."/>
            <person name="Pinto D."/>
            <person name="Vollmers J."/>
            <person name="Rivas-Marin E."/>
            <person name="Kohn T."/>
            <person name="Peeters S.H."/>
            <person name="Heuer A."/>
            <person name="Rast P."/>
            <person name="Oberbeckmann S."/>
            <person name="Bunk B."/>
            <person name="Jeske O."/>
            <person name="Meyerdierks A."/>
            <person name="Storesund J.E."/>
            <person name="Kallscheuer N."/>
            <person name="Luecker S."/>
            <person name="Lage O.M."/>
            <person name="Pohl T."/>
            <person name="Merkel B.J."/>
            <person name="Hornburger P."/>
            <person name="Mueller R.-W."/>
            <person name="Bruemmer F."/>
            <person name="Labrenz M."/>
            <person name="Spormann A.M."/>
            <person name="Op den Camp H."/>
            <person name="Overmann J."/>
            <person name="Amann R."/>
            <person name="Jetten M.S.M."/>
            <person name="Mascher T."/>
            <person name="Medema M.H."/>
            <person name="Devos D.P."/>
            <person name="Kaster A.-K."/>
            <person name="Ovreas L."/>
            <person name="Rohde M."/>
            <person name="Galperin M.Y."/>
            <person name="Jogler C."/>
        </authorList>
    </citation>
    <scope>NUCLEOTIDE SEQUENCE [LARGE SCALE GENOMIC DNA]</scope>
    <source>
        <strain evidence="2 3">Mal48</strain>
    </source>
</reference>
<evidence type="ECO:0000259" key="1">
    <source>
        <dbReference type="PROSITE" id="PS51733"/>
    </source>
</evidence>
<dbReference type="PROSITE" id="PS51733">
    <property type="entry name" value="BPL_LPL_CATALYTIC"/>
    <property type="match status" value="1"/>
</dbReference>
<accession>A0A517QLH8</accession>
<name>A0A517QLH8_9PLAN</name>
<proteinExistence type="predicted"/>
<sequence>MAVDARMLEAAVAGQATLRTYQWGAPTVSLGHFQVTTSAEIPERFENLAVVKRLSGGGAILHDKELTYSIALPKTHPLCSTPSRIYNEVHECIIELLLDVGITSHLRGDAAFKEKPFLCFGRGDERDIVIGEHKIAGSAQRRRQGAVLQHGSILLAQSEYASEFPGIRELTQKELDPTEFASKLRPTIYKRLFLNEATPNRNISDS</sequence>
<dbReference type="SUPFAM" id="SSF55681">
    <property type="entry name" value="Class II aaRS and biotin synthetases"/>
    <property type="match status" value="1"/>
</dbReference>
<keyword evidence="3" id="KW-1185">Reference proteome</keyword>
<dbReference type="GO" id="GO:0033819">
    <property type="term" value="F:lipoyl(octanoyl) transferase activity"/>
    <property type="evidence" value="ECO:0007669"/>
    <property type="project" value="UniProtKB-EC"/>
</dbReference>
<dbReference type="PANTHER" id="PTHR43679:SF2">
    <property type="entry name" value="OCTANOYL-[GCVH]:PROTEIN N-OCTANOYLTRANSFERASE"/>
    <property type="match status" value="1"/>
</dbReference>
<evidence type="ECO:0000313" key="2">
    <source>
        <dbReference type="EMBL" id="QDT32397.1"/>
    </source>
</evidence>
<dbReference type="KEGG" id="tpol:Mal48_16430"/>
<keyword evidence="2" id="KW-0012">Acyltransferase</keyword>
<feature type="domain" description="BPL/LPL catalytic" evidence="1">
    <location>
        <begin position="12"/>
        <end position="196"/>
    </location>
</feature>
<dbReference type="InterPro" id="IPR050664">
    <property type="entry name" value="Octanoyltrans_LipM/LipL"/>
</dbReference>
<protein>
    <submittedName>
        <fullName evidence="2">Octanoyltransferase LipM</fullName>
        <ecNumber evidence="2">2.3.1.181</ecNumber>
    </submittedName>
</protein>
<dbReference type="PANTHER" id="PTHR43679">
    <property type="entry name" value="OCTANOYLTRANSFERASE LIPM-RELATED"/>
    <property type="match status" value="1"/>
</dbReference>
<organism evidence="2 3">
    <name type="scientific">Thalassoglobus polymorphus</name>
    <dbReference type="NCBI Taxonomy" id="2527994"/>
    <lineage>
        <taxon>Bacteria</taxon>
        <taxon>Pseudomonadati</taxon>
        <taxon>Planctomycetota</taxon>
        <taxon>Planctomycetia</taxon>
        <taxon>Planctomycetales</taxon>
        <taxon>Planctomycetaceae</taxon>
        <taxon>Thalassoglobus</taxon>
    </lineage>
</organism>